<dbReference type="EMBL" id="MAAO01000006">
    <property type="protein sequence ID" value="OUR96450.1"/>
    <property type="molecule type" value="Genomic_DNA"/>
</dbReference>
<evidence type="ECO:0000313" key="2">
    <source>
        <dbReference type="Proteomes" id="UP000196531"/>
    </source>
</evidence>
<evidence type="ECO:0000313" key="1">
    <source>
        <dbReference type="EMBL" id="OUR96450.1"/>
    </source>
</evidence>
<dbReference type="Proteomes" id="UP000196531">
    <property type="component" value="Unassembled WGS sequence"/>
</dbReference>
<sequence>MSMIKSNVLKLSDWKEFQEEKSLMKYLRVLNFHDLMTEAEQALKELNSNPINKEITLKSKSILKEFSNRLKADRDGFAGTLSVISDSIEDKFGKLKELL</sequence>
<accession>A0A1Y5FC72</accession>
<organism evidence="1 2">
    <name type="scientific">Halobacteriovorax marinus</name>
    <dbReference type="NCBI Taxonomy" id="97084"/>
    <lineage>
        <taxon>Bacteria</taxon>
        <taxon>Pseudomonadati</taxon>
        <taxon>Bdellovibrionota</taxon>
        <taxon>Bacteriovoracia</taxon>
        <taxon>Bacteriovoracales</taxon>
        <taxon>Halobacteriovoraceae</taxon>
        <taxon>Halobacteriovorax</taxon>
    </lineage>
</organism>
<dbReference type="AlphaFoldDB" id="A0A1Y5FC72"/>
<proteinExistence type="predicted"/>
<gene>
    <name evidence="1" type="ORF">A9Q84_08845</name>
</gene>
<protein>
    <submittedName>
        <fullName evidence="1">Uncharacterized protein</fullName>
    </submittedName>
</protein>
<comment type="caution">
    <text evidence="1">The sequence shown here is derived from an EMBL/GenBank/DDBJ whole genome shotgun (WGS) entry which is preliminary data.</text>
</comment>
<reference evidence="2" key="1">
    <citation type="journal article" date="2017" name="Proc. Natl. Acad. Sci. U.S.A.">
        <title>Simulation of Deepwater Horizon oil plume reveals substrate specialization within a complex community of hydrocarbon-degraders.</title>
        <authorList>
            <person name="Hu P."/>
            <person name="Dubinsky E.A."/>
            <person name="Probst A.J."/>
            <person name="Wang J."/>
            <person name="Sieber C.M.K."/>
            <person name="Tom L.M."/>
            <person name="Gardinali P."/>
            <person name="Banfield J.F."/>
            <person name="Atlas R.M."/>
            <person name="Andersen G.L."/>
        </authorList>
    </citation>
    <scope>NUCLEOTIDE SEQUENCE [LARGE SCALE GENOMIC DNA]</scope>
</reference>
<name>A0A1Y5FC72_9BACT</name>